<dbReference type="SUPFAM" id="SSF53335">
    <property type="entry name" value="S-adenosyl-L-methionine-dependent methyltransferases"/>
    <property type="match status" value="1"/>
</dbReference>
<name>A0A151GQQ4_DRECN</name>
<dbReference type="AlphaFoldDB" id="A0A151GQQ4"/>
<comment type="similarity">
    <text evidence="2 9">Belongs to the methyltransferase superfamily. RRP8 family.</text>
</comment>
<evidence type="ECO:0000256" key="7">
    <source>
        <dbReference type="ARBA" id="ARBA00023242"/>
    </source>
</evidence>
<reference evidence="11 12" key="1">
    <citation type="journal article" date="2016" name="Sci. Rep.">
        <title>Insights into Adaptations to a Near-Obligate Nematode Endoparasitic Lifestyle from the Finished Genome of Drechmeria coniospora.</title>
        <authorList>
            <person name="Zhang L."/>
            <person name="Zhou Z."/>
            <person name="Guo Q."/>
            <person name="Fokkens L."/>
            <person name="Miskei M."/>
            <person name="Pocsi I."/>
            <person name="Zhang W."/>
            <person name="Chen M."/>
            <person name="Wang L."/>
            <person name="Sun Y."/>
            <person name="Donzelli B.G."/>
            <person name="Gibson D.M."/>
            <person name="Nelson D.R."/>
            <person name="Luo J.G."/>
            <person name="Rep M."/>
            <person name="Liu H."/>
            <person name="Yang S."/>
            <person name="Wang J."/>
            <person name="Krasnoff S.B."/>
            <person name="Xu Y."/>
            <person name="Molnar I."/>
            <person name="Lin M."/>
        </authorList>
    </citation>
    <scope>NUCLEOTIDE SEQUENCE [LARGE SCALE GENOMIC DNA]</scope>
    <source>
        <strain evidence="11 12">ARSEF 6962</strain>
    </source>
</reference>
<evidence type="ECO:0000256" key="6">
    <source>
        <dbReference type="ARBA" id="ARBA00022691"/>
    </source>
</evidence>
<dbReference type="GO" id="GO:0005730">
    <property type="term" value="C:nucleolus"/>
    <property type="evidence" value="ECO:0007669"/>
    <property type="project" value="UniProtKB-SubCell"/>
</dbReference>
<organism evidence="11 12">
    <name type="scientific">Drechmeria coniospora</name>
    <name type="common">Nematophagous fungus</name>
    <name type="synonym">Meria coniospora</name>
    <dbReference type="NCBI Taxonomy" id="98403"/>
    <lineage>
        <taxon>Eukaryota</taxon>
        <taxon>Fungi</taxon>
        <taxon>Dikarya</taxon>
        <taxon>Ascomycota</taxon>
        <taxon>Pezizomycotina</taxon>
        <taxon>Sordariomycetes</taxon>
        <taxon>Hypocreomycetidae</taxon>
        <taxon>Hypocreales</taxon>
        <taxon>Ophiocordycipitaceae</taxon>
        <taxon>Drechmeria</taxon>
    </lineage>
</organism>
<evidence type="ECO:0000256" key="8">
    <source>
        <dbReference type="ARBA" id="ARBA00076672"/>
    </source>
</evidence>
<feature type="region of interest" description="Disordered" evidence="10">
    <location>
        <begin position="464"/>
        <end position="498"/>
    </location>
</feature>
<keyword evidence="4 9" id="KW-0489">Methyltransferase</keyword>
<gene>
    <name evidence="11" type="ORF">DCS_00553</name>
</gene>
<dbReference type="STRING" id="98403.A0A151GQQ4"/>
<keyword evidence="5 9" id="KW-0808">Transferase</keyword>
<dbReference type="Gene3D" id="1.10.10.2150">
    <property type="entry name" value="Ribosomal RNA-processing protein 8, N-terminal domain"/>
    <property type="match status" value="1"/>
</dbReference>
<comment type="function">
    <text evidence="9">S-adenosyl-L-methionine-dependent methyltransferase that specifically methylates the N(1) position of adenine in helix 25.1 in 25S rRNA. Required both for ribosomal 40S and 60S subunits biogenesis. Required for efficient pre-rRNA cleavage at site A2.</text>
</comment>
<evidence type="ECO:0000256" key="9">
    <source>
        <dbReference type="RuleBase" id="RU365074"/>
    </source>
</evidence>
<dbReference type="EC" id="2.1.1.-" evidence="9"/>
<feature type="region of interest" description="Disordered" evidence="10">
    <location>
        <begin position="1"/>
        <end position="167"/>
    </location>
</feature>
<evidence type="ECO:0000256" key="5">
    <source>
        <dbReference type="ARBA" id="ARBA00022679"/>
    </source>
</evidence>
<evidence type="ECO:0000256" key="10">
    <source>
        <dbReference type="SAM" id="MobiDB-lite"/>
    </source>
</evidence>
<comment type="caution">
    <text evidence="11">The sequence shown here is derived from an EMBL/GenBank/DDBJ whole genome shotgun (WGS) entry which is preliminary data.</text>
</comment>
<feature type="compositionally biased region" description="Basic residues" evidence="10">
    <location>
        <begin position="123"/>
        <end position="132"/>
    </location>
</feature>
<dbReference type="InterPro" id="IPR007823">
    <property type="entry name" value="RRP8"/>
</dbReference>
<dbReference type="Proteomes" id="UP000076580">
    <property type="component" value="Chromosome 01"/>
</dbReference>
<keyword evidence="7 9" id="KW-0539">Nucleus</keyword>
<dbReference type="RefSeq" id="XP_040658775.1">
    <property type="nucleotide sequence ID" value="XM_040797892.1"/>
</dbReference>
<dbReference type="GO" id="GO:0042273">
    <property type="term" value="P:ribosomal large subunit biogenesis"/>
    <property type="evidence" value="ECO:0007669"/>
    <property type="project" value="TreeGrafter"/>
</dbReference>
<evidence type="ECO:0000256" key="2">
    <source>
        <dbReference type="ARBA" id="ARBA00006301"/>
    </source>
</evidence>
<protein>
    <recommendedName>
        <fullName evidence="8 9">Ribosomal RNA-processing protein 8</fullName>
        <ecNumber evidence="9">2.1.1.-</ecNumber>
    </recommendedName>
</protein>
<evidence type="ECO:0000256" key="1">
    <source>
        <dbReference type="ARBA" id="ARBA00004604"/>
    </source>
</evidence>
<dbReference type="InterPro" id="IPR042036">
    <property type="entry name" value="RRP8_N"/>
</dbReference>
<evidence type="ECO:0000256" key="4">
    <source>
        <dbReference type="ARBA" id="ARBA00022603"/>
    </source>
</evidence>
<keyword evidence="3 9" id="KW-0698">rRNA processing</keyword>
<feature type="compositionally biased region" description="Low complexity" evidence="10">
    <location>
        <begin position="157"/>
        <end position="167"/>
    </location>
</feature>
<keyword evidence="6 9" id="KW-0949">S-adenosyl-L-methionine</keyword>
<evidence type="ECO:0000256" key="3">
    <source>
        <dbReference type="ARBA" id="ARBA00022552"/>
    </source>
</evidence>
<dbReference type="FunFam" id="1.10.10.2150:FF:000001">
    <property type="entry name" value="Ribosomal RNA-processing protein 8"/>
    <property type="match status" value="1"/>
</dbReference>
<feature type="region of interest" description="Disordered" evidence="10">
    <location>
        <begin position="379"/>
        <end position="409"/>
    </location>
</feature>
<proteinExistence type="inferred from homology"/>
<dbReference type="PANTHER" id="PTHR12787">
    <property type="entry name" value="RIBOSOMAL RNA-PROCESSING PROTEIN 8"/>
    <property type="match status" value="1"/>
</dbReference>
<evidence type="ECO:0000313" key="11">
    <source>
        <dbReference type="EMBL" id="KYK59423.1"/>
    </source>
</evidence>
<feature type="compositionally biased region" description="Basic and acidic residues" evidence="10">
    <location>
        <begin position="58"/>
        <end position="75"/>
    </location>
</feature>
<dbReference type="InterPro" id="IPR029063">
    <property type="entry name" value="SAM-dependent_MTases_sf"/>
</dbReference>
<dbReference type="GeneID" id="63713196"/>
<feature type="compositionally biased region" description="Basic residues" evidence="10">
    <location>
        <begin position="386"/>
        <end position="398"/>
    </location>
</feature>
<dbReference type="EMBL" id="LAYC01000001">
    <property type="protein sequence ID" value="KYK59423.1"/>
    <property type="molecule type" value="Genomic_DNA"/>
</dbReference>
<dbReference type="FunCoup" id="A0A151GQQ4">
    <property type="interactions" value="259"/>
</dbReference>
<evidence type="ECO:0000313" key="12">
    <source>
        <dbReference type="Proteomes" id="UP000076580"/>
    </source>
</evidence>
<comment type="subcellular location">
    <subcellularLocation>
        <location evidence="1 9">Nucleus</location>
        <location evidence="1 9">Nucleolus</location>
    </subcellularLocation>
</comment>
<dbReference type="PANTHER" id="PTHR12787:SF0">
    <property type="entry name" value="RIBOSOMAL RNA-PROCESSING PROTEIN 8"/>
    <property type="match status" value="1"/>
</dbReference>
<accession>A0A151GQQ4</accession>
<sequence length="515" mass="56061">MFAVPGWSVSAQTLKAETAQPENAPAAAKSKKRKRGGASATETAVTPSNVADLYETVFEGKKDSSHVKKDKADAKRQKKNSQGKAESAKADSDDVTGTPAKKQKKGEADSEVKNGAVQESERKKQKKQRKKQKENGVDNQASRHPAADAKVESSASTAKPTAVTAARPATAPKPVALTALQASMREKLVSARFRYLNETLYTQPSAEAFGLFQESPEMFDEYHEGFRRQVKVWPENPVDSFLGDIRARAKAKPPARGRPGAPPLQRSKVPLPRTAGSCIIADLGCGDARLAESLKADSSKLRVEIKSFDLQSPSPLVIKADIANLPLEDGSVNVAIFCLALMGTNWIDFIEEAYRILHWKGELWVAEIKSRFGPVRNKNAPVNHSVGHRKKVAAKKGKPASEQQAGHEEDLTVEVDGADDRRRATDVSAFVDALQKRGFVLQGEREEAVDMSNKMFVKMHFTKGASPTRGKGAKPQEGLAKGKKGFAPKWDEAGEDETSQVNEAAILKPCLYKIR</sequence>
<dbReference type="GO" id="GO:0016433">
    <property type="term" value="F:rRNA (adenine) methyltransferase activity"/>
    <property type="evidence" value="ECO:0007669"/>
    <property type="project" value="TreeGrafter"/>
</dbReference>
<dbReference type="Pfam" id="PF05148">
    <property type="entry name" value="Methyltransf_8"/>
    <property type="match status" value="1"/>
</dbReference>
<dbReference type="InParanoid" id="A0A151GQQ4"/>
<dbReference type="Gene3D" id="3.40.50.150">
    <property type="entry name" value="Vaccinia Virus protein VP39"/>
    <property type="match status" value="1"/>
</dbReference>
<keyword evidence="12" id="KW-1185">Reference proteome</keyword>